<feature type="transmembrane region" description="Helical" evidence="1">
    <location>
        <begin position="138"/>
        <end position="161"/>
    </location>
</feature>
<accession>A0A3A4K8M6</accession>
<keyword evidence="1" id="KW-1133">Transmembrane helix</keyword>
<feature type="transmembrane region" description="Helical" evidence="1">
    <location>
        <begin position="55"/>
        <end position="75"/>
    </location>
</feature>
<feature type="transmembrane region" description="Helical" evidence="1">
    <location>
        <begin position="96"/>
        <end position="118"/>
    </location>
</feature>
<evidence type="ECO:0000313" key="3">
    <source>
        <dbReference type="Proteomes" id="UP000266677"/>
    </source>
</evidence>
<sequence length="167" mass="18272">MLVRQPPVWAQWAAWGTVLAVIPSAVWRVSVGLGVDLGWSDEHLRLEQIPGRGTTYVIQLSVLSIGCAAMTFALVRPWGERFPRWIPWLGGRRVWPAVPATVSLAGGLAVAAIVVVSALRWDGVSGFADNPHSPWAKLMIACYAPAALWPILLFAVTGDYIRRHLRA</sequence>
<proteinExistence type="predicted"/>
<dbReference type="EMBL" id="QZFU01000018">
    <property type="protein sequence ID" value="RJO75564.1"/>
    <property type="molecule type" value="Genomic_DNA"/>
</dbReference>
<dbReference type="Proteomes" id="UP000266677">
    <property type="component" value="Unassembled WGS sequence"/>
</dbReference>
<keyword evidence="1" id="KW-0472">Membrane</keyword>
<reference evidence="2 3" key="1">
    <citation type="submission" date="2018-09" db="EMBL/GenBank/DDBJ databases">
        <title>YIM PH21274 draft genome.</title>
        <authorList>
            <person name="Miao C."/>
        </authorList>
    </citation>
    <scope>NUCLEOTIDE SEQUENCE [LARGE SCALE GENOMIC DNA]</scope>
    <source>
        <strain evidence="2 3">YIM PH 21724</strain>
    </source>
</reference>
<feature type="transmembrane region" description="Helical" evidence="1">
    <location>
        <begin position="12"/>
        <end position="35"/>
    </location>
</feature>
<gene>
    <name evidence="2" type="ORF">D5S18_14105</name>
</gene>
<dbReference type="RefSeq" id="WP_120041068.1">
    <property type="nucleotide sequence ID" value="NZ_QZFU01000018.1"/>
</dbReference>
<organism evidence="2 3">
    <name type="scientific">Nocardia panacis</name>
    <dbReference type="NCBI Taxonomy" id="2340916"/>
    <lineage>
        <taxon>Bacteria</taxon>
        <taxon>Bacillati</taxon>
        <taxon>Actinomycetota</taxon>
        <taxon>Actinomycetes</taxon>
        <taxon>Mycobacteriales</taxon>
        <taxon>Nocardiaceae</taxon>
        <taxon>Nocardia</taxon>
    </lineage>
</organism>
<evidence type="ECO:0000313" key="2">
    <source>
        <dbReference type="EMBL" id="RJO75564.1"/>
    </source>
</evidence>
<evidence type="ECO:0000256" key="1">
    <source>
        <dbReference type="SAM" id="Phobius"/>
    </source>
</evidence>
<keyword evidence="3" id="KW-1185">Reference proteome</keyword>
<keyword evidence="1" id="KW-0812">Transmembrane</keyword>
<dbReference type="AlphaFoldDB" id="A0A3A4K8M6"/>
<dbReference type="OrthoDB" id="2717873at2"/>
<name>A0A3A4K8M6_9NOCA</name>
<comment type="caution">
    <text evidence="2">The sequence shown here is derived from an EMBL/GenBank/DDBJ whole genome shotgun (WGS) entry which is preliminary data.</text>
</comment>
<protein>
    <submittedName>
        <fullName evidence="2">Uncharacterized protein</fullName>
    </submittedName>
</protein>